<dbReference type="InterPro" id="IPR002878">
    <property type="entry name" value="ChsH2_C"/>
</dbReference>
<evidence type="ECO:0000313" key="4">
    <source>
        <dbReference type="Proteomes" id="UP000094243"/>
    </source>
</evidence>
<dbReference type="EMBL" id="MIGZ01000039">
    <property type="protein sequence ID" value="ODQ94460.1"/>
    <property type="molecule type" value="Genomic_DNA"/>
</dbReference>
<dbReference type="InterPro" id="IPR022002">
    <property type="entry name" value="ChsH2_Znr"/>
</dbReference>
<feature type="domain" description="ChsH2 rubredoxin-like zinc ribbon" evidence="2">
    <location>
        <begin position="25"/>
        <end position="57"/>
    </location>
</feature>
<dbReference type="Proteomes" id="UP000094243">
    <property type="component" value="Unassembled WGS sequence"/>
</dbReference>
<dbReference type="Gene3D" id="6.10.30.10">
    <property type="match status" value="1"/>
</dbReference>
<dbReference type="SUPFAM" id="SSF50249">
    <property type="entry name" value="Nucleic acid-binding proteins"/>
    <property type="match status" value="1"/>
</dbReference>
<accession>A0A1E3RX83</accession>
<sequence length="152" mass="16234">MPDDAPPAVPARILPALTEHNRAFWTGGADGRLLIGRCTGCARWVHPPAADCPECDGALAVQAVSGKATVFSYTVNHQPFNPAVPVPYVVAIVELVEQADLRIATNIVDCDPDSVRVGLPVEVRFERHDVGEDAVYVPLFAPVSSRQGPSAR</sequence>
<proteinExistence type="predicted"/>
<name>A0A1E3RX83_9MYCO</name>
<dbReference type="InterPro" id="IPR012340">
    <property type="entry name" value="NA-bd_OB-fold"/>
</dbReference>
<keyword evidence="4" id="KW-1185">Reference proteome</keyword>
<dbReference type="GO" id="GO:0003677">
    <property type="term" value="F:DNA binding"/>
    <property type="evidence" value="ECO:0007669"/>
    <property type="project" value="UniProtKB-KW"/>
</dbReference>
<dbReference type="RefSeq" id="WP_069404877.1">
    <property type="nucleotide sequence ID" value="NZ_MIGZ01000039.1"/>
</dbReference>
<dbReference type="PANTHER" id="PTHR34075">
    <property type="entry name" value="BLR3430 PROTEIN"/>
    <property type="match status" value="1"/>
</dbReference>
<reference evidence="4" key="1">
    <citation type="submission" date="2016-09" db="EMBL/GenBank/DDBJ databases">
        <authorList>
            <person name="Greninger A.L."/>
            <person name="Jerome K.R."/>
            <person name="Mcnair B."/>
            <person name="Wallis C."/>
            <person name="Fang F."/>
        </authorList>
    </citation>
    <scope>NUCLEOTIDE SEQUENCE [LARGE SCALE GENOMIC DNA]</scope>
    <source>
        <strain evidence="4">M7</strain>
    </source>
</reference>
<feature type="domain" description="ChsH2 C-terminal OB-fold" evidence="1">
    <location>
        <begin position="62"/>
        <end position="126"/>
    </location>
</feature>
<organism evidence="3 4">
    <name type="scientific">Mycolicibacterium holsaticum</name>
    <dbReference type="NCBI Taxonomy" id="152142"/>
    <lineage>
        <taxon>Bacteria</taxon>
        <taxon>Bacillati</taxon>
        <taxon>Actinomycetota</taxon>
        <taxon>Actinomycetes</taxon>
        <taxon>Mycobacteriales</taxon>
        <taxon>Mycobacteriaceae</taxon>
        <taxon>Mycolicibacterium</taxon>
    </lineage>
</organism>
<dbReference type="Pfam" id="PF01796">
    <property type="entry name" value="OB_ChsH2_C"/>
    <property type="match status" value="1"/>
</dbReference>
<evidence type="ECO:0000259" key="1">
    <source>
        <dbReference type="Pfam" id="PF01796"/>
    </source>
</evidence>
<dbReference type="AlphaFoldDB" id="A0A1E3RX83"/>
<dbReference type="PANTHER" id="PTHR34075:SF5">
    <property type="entry name" value="BLR3430 PROTEIN"/>
    <property type="match status" value="1"/>
</dbReference>
<dbReference type="OrthoDB" id="7470921at2"/>
<keyword evidence="3" id="KW-0238">DNA-binding</keyword>
<evidence type="ECO:0000259" key="2">
    <source>
        <dbReference type="Pfam" id="PF12172"/>
    </source>
</evidence>
<protein>
    <submittedName>
        <fullName evidence="3">DNA-binding protein</fullName>
    </submittedName>
</protein>
<dbReference type="InterPro" id="IPR052513">
    <property type="entry name" value="Thioester_dehydratase-like"/>
</dbReference>
<evidence type="ECO:0000313" key="3">
    <source>
        <dbReference type="EMBL" id="ODQ94460.1"/>
    </source>
</evidence>
<dbReference type="Pfam" id="PF12172">
    <property type="entry name" value="zf-ChsH2"/>
    <property type="match status" value="1"/>
</dbReference>
<gene>
    <name evidence="3" type="ORF">BHQ17_09060</name>
</gene>
<comment type="caution">
    <text evidence="3">The sequence shown here is derived from an EMBL/GenBank/DDBJ whole genome shotgun (WGS) entry which is preliminary data.</text>
</comment>